<gene>
    <name evidence="8" type="ORF">OV287_00510</name>
</gene>
<feature type="transmembrane region" description="Helical" evidence="7">
    <location>
        <begin position="353"/>
        <end position="374"/>
    </location>
</feature>
<feature type="transmembrane region" description="Helical" evidence="7">
    <location>
        <begin position="110"/>
        <end position="130"/>
    </location>
</feature>
<proteinExistence type="predicted"/>
<evidence type="ECO:0000256" key="3">
    <source>
        <dbReference type="ARBA" id="ARBA00022475"/>
    </source>
</evidence>
<feature type="transmembrane region" description="Helical" evidence="7">
    <location>
        <begin position="83"/>
        <end position="103"/>
    </location>
</feature>
<feature type="transmembrane region" description="Helical" evidence="7">
    <location>
        <begin position="262"/>
        <end position="281"/>
    </location>
</feature>
<dbReference type="Pfam" id="PF07690">
    <property type="entry name" value="MFS_1"/>
    <property type="match status" value="1"/>
</dbReference>
<evidence type="ECO:0000256" key="2">
    <source>
        <dbReference type="ARBA" id="ARBA00022448"/>
    </source>
</evidence>
<dbReference type="EMBL" id="JAPNKA010000001">
    <property type="protein sequence ID" value="MCY1072950.1"/>
    <property type="molecule type" value="Genomic_DNA"/>
</dbReference>
<dbReference type="PANTHER" id="PTHR23513">
    <property type="entry name" value="INTEGRAL MEMBRANE EFFLUX PROTEIN-RELATED"/>
    <property type="match status" value="1"/>
</dbReference>
<evidence type="ECO:0000256" key="1">
    <source>
        <dbReference type="ARBA" id="ARBA00004651"/>
    </source>
</evidence>
<comment type="caution">
    <text evidence="8">The sequence shown here is derived from an EMBL/GenBank/DDBJ whole genome shotgun (WGS) entry which is preliminary data.</text>
</comment>
<feature type="transmembrane region" description="Helical" evidence="7">
    <location>
        <begin position="53"/>
        <end position="71"/>
    </location>
</feature>
<keyword evidence="9" id="KW-1185">Reference proteome</keyword>
<evidence type="ECO:0000313" key="9">
    <source>
        <dbReference type="Proteomes" id="UP001207654"/>
    </source>
</evidence>
<dbReference type="InterPro" id="IPR036259">
    <property type="entry name" value="MFS_trans_sf"/>
</dbReference>
<evidence type="ECO:0000256" key="5">
    <source>
        <dbReference type="ARBA" id="ARBA00022989"/>
    </source>
</evidence>
<feature type="transmembrane region" description="Helical" evidence="7">
    <location>
        <begin position="293"/>
        <end position="316"/>
    </location>
</feature>
<comment type="subcellular location">
    <subcellularLocation>
        <location evidence="1">Cell membrane</location>
        <topology evidence="1">Multi-pass membrane protein</topology>
    </subcellularLocation>
</comment>
<name>A0ABT3ZU72_9BACT</name>
<organism evidence="8 9">
    <name type="scientific">Archangium lansingense</name>
    <dbReference type="NCBI Taxonomy" id="2995310"/>
    <lineage>
        <taxon>Bacteria</taxon>
        <taxon>Pseudomonadati</taxon>
        <taxon>Myxococcota</taxon>
        <taxon>Myxococcia</taxon>
        <taxon>Myxococcales</taxon>
        <taxon>Cystobacterineae</taxon>
        <taxon>Archangiaceae</taxon>
        <taxon>Archangium</taxon>
    </lineage>
</organism>
<keyword evidence="3" id="KW-1003">Cell membrane</keyword>
<feature type="transmembrane region" description="Helical" evidence="7">
    <location>
        <begin position="164"/>
        <end position="195"/>
    </location>
</feature>
<dbReference type="SUPFAM" id="SSF103473">
    <property type="entry name" value="MFS general substrate transporter"/>
    <property type="match status" value="1"/>
</dbReference>
<dbReference type="RefSeq" id="WP_267531972.1">
    <property type="nucleotide sequence ID" value="NZ_JAPNKA010000001.1"/>
</dbReference>
<evidence type="ECO:0000256" key="4">
    <source>
        <dbReference type="ARBA" id="ARBA00022692"/>
    </source>
</evidence>
<feature type="transmembrane region" description="Helical" evidence="7">
    <location>
        <begin position="404"/>
        <end position="422"/>
    </location>
</feature>
<keyword evidence="6 7" id="KW-0472">Membrane</keyword>
<dbReference type="Gene3D" id="1.20.1250.20">
    <property type="entry name" value="MFS general substrate transporter like domains"/>
    <property type="match status" value="1"/>
</dbReference>
<dbReference type="CDD" id="cd06173">
    <property type="entry name" value="MFS_MefA_like"/>
    <property type="match status" value="1"/>
</dbReference>
<accession>A0ABT3ZU72</accession>
<sequence>MRTREAHSGQEGPGFRTFVAICLGQAVSMVGSRASRLALGIWLFQRTGAVTDFALVAMCDALPVLLLLPFTGVVADRYDRRRVMLWADSAAALCTLAVAGLVLSGHFQSWHLYLAVIAGASASALQSPAWSAAISQLVPPAQLSRAVGLVQVSEGMTDILAPTLAGWLLAMGGMMAALVFDFATFLVGVSLLLLLRFPAVPRVEAGGQPGSAWREAVRGWEYVASRRELVGLLVLASMVTMTLCSMEVLVPPMLLAHTSPAVMGMVMSVAGVGALCGSVAMSTWSGPRRKMDGVLGAGALMGLALIGAGLGGSVVVMAVAGWVAMFCMPVVWSCAHAVWQLRIPAELQGRAFGLRRMVGEATAVVVFFGAGPLVDRVLEPLLAPDGALAGSLGGVFGVGKGRGVGLLLFLLGLLLMTVMAVVRARPGLYRIEDDVLQDNPTHATGVGG</sequence>
<evidence type="ECO:0000313" key="8">
    <source>
        <dbReference type="EMBL" id="MCY1072950.1"/>
    </source>
</evidence>
<keyword evidence="4 7" id="KW-0812">Transmembrane</keyword>
<dbReference type="InterPro" id="IPR011701">
    <property type="entry name" value="MFS"/>
</dbReference>
<keyword evidence="5 7" id="KW-1133">Transmembrane helix</keyword>
<evidence type="ECO:0000256" key="6">
    <source>
        <dbReference type="ARBA" id="ARBA00023136"/>
    </source>
</evidence>
<dbReference type="PANTHER" id="PTHR23513:SF9">
    <property type="entry name" value="ENTEROBACTIN EXPORTER ENTS"/>
    <property type="match status" value="1"/>
</dbReference>
<evidence type="ECO:0000256" key="7">
    <source>
        <dbReference type="SAM" id="Phobius"/>
    </source>
</evidence>
<feature type="transmembrane region" description="Helical" evidence="7">
    <location>
        <begin position="322"/>
        <end position="341"/>
    </location>
</feature>
<protein>
    <submittedName>
        <fullName evidence="8">MFS transporter</fullName>
    </submittedName>
</protein>
<feature type="transmembrane region" description="Helical" evidence="7">
    <location>
        <begin position="229"/>
        <end position="250"/>
    </location>
</feature>
<keyword evidence="2" id="KW-0813">Transport</keyword>
<reference evidence="8 9" key="1">
    <citation type="submission" date="2022-11" db="EMBL/GenBank/DDBJ databases">
        <title>Minimal conservation of predation-associated metabolite biosynthetic gene clusters underscores biosynthetic potential of Myxococcota including descriptions for ten novel species: Archangium lansinium sp. nov., Myxococcus landrumus sp. nov., Nannocystis bai.</title>
        <authorList>
            <person name="Ahearne A."/>
            <person name="Stevens C."/>
            <person name="Phillips K."/>
        </authorList>
    </citation>
    <scope>NUCLEOTIDE SEQUENCE [LARGE SCALE GENOMIC DNA]</scope>
    <source>
        <strain evidence="8 9">MIWBW</strain>
    </source>
</reference>
<dbReference type="Proteomes" id="UP001207654">
    <property type="component" value="Unassembled WGS sequence"/>
</dbReference>